<protein>
    <submittedName>
        <fullName evidence="1">Uncharacterized protein</fullName>
    </submittedName>
</protein>
<proteinExistence type="predicted"/>
<reference evidence="1 2" key="1">
    <citation type="submission" date="2019-07" db="EMBL/GenBank/DDBJ databases">
        <title>De Novo Assembly of kiwifruit Actinidia rufa.</title>
        <authorList>
            <person name="Sugita-Konishi S."/>
            <person name="Sato K."/>
            <person name="Mori E."/>
            <person name="Abe Y."/>
            <person name="Kisaki G."/>
            <person name="Hamano K."/>
            <person name="Suezawa K."/>
            <person name="Otani M."/>
            <person name="Fukuda T."/>
            <person name="Manabe T."/>
            <person name="Gomi K."/>
            <person name="Tabuchi M."/>
            <person name="Akimitsu K."/>
            <person name="Kataoka I."/>
        </authorList>
    </citation>
    <scope>NUCLEOTIDE SEQUENCE [LARGE SCALE GENOMIC DNA]</scope>
    <source>
        <strain evidence="2">cv. Fuchu</strain>
    </source>
</reference>
<comment type="caution">
    <text evidence="1">The sequence shown here is derived from an EMBL/GenBank/DDBJ whole genome shotgun (WGS) entry which is preliminary data.</text>
</comment>
<keyword evidence="2" id="KW-1185">Reference proteome</keyword>
<organism evidence="1 2">
    <name type="scientific">Actinidia rufa</name>
    <dbReference type="NCBI Taxonomy" id="165716"/>
    <lineage>
        <taxon>Eukaryota</taxon>
        <taxon>Viridiplantae</taxon>
        <taxon>Streptophyta</taxon>
        <taxon>Embryophyta</taxon>
        <taxon>Tracheophyta</taxon>
        <taxon>Spermatophyta</taxon>
        <taxon>Magnoliopsida</taxon>
        <taxon>eudicotyledons</taxon>
        <taxon>Gunneridae</taxon>
        <taxon>Pentapetalae</taxon>
        <taxon>asterids</taxon>
        <taxon>Ericales</taxon>
        <taxon>Actinidiaceae</taxon>
        <taxon>Actinidia</taxon>
    </lineage>
</organism>
<dbReference type="EMBL" id="BJWL01000025">
    <property type="protein sequence ID" value="GFZ15622.1"/>
    <property type="molecule type" value="Genomic_DNA"/>
</dbReference>
<sequence>MLPNGVANLTTKGLEEFWDLLVMQQVQRVTAISDYTKYQSSELKKSKKKVINLDLAIVVEAQDANYVAATQAHNEAAL</sequence>
<dbReference type="AlphaFoldDB" id="A0A7J0GXU7"/>
<name>A0A7J0GXU7_9ERIC</name>
<dbReference type="Proteomes" id="UP000585474">
    <property type="component" value="Unassembled WGS sequence"/>
</dbReference>
<evidence type="ECO:0000313" key="2">
    <source>
        <dbReference type="Proteomes" id="UP000585474"/>
    </source>
</evidence>
<gene>
    <name evidence="1" type="ORF">Acr_25g0000310</name>
</gene>
<accession>A0A7J0GXU7</accession>
<evidence type="ECO:0000313" key="1">
    <source>
        <dbReference type="EMBL" id="GFZ15622.1"/>
    </source>
</evidence>